<feature type="transmembrane region" description="Helical" evidence="1">
    <location>
        <begin position="76"/>
        <end position="95"/>
    </location>
</feature>
<reference evidence="2 3" key="1">
    <citation type="submission" date="2017-08" db="EMBL/GenBank/DDBJ databases">
        <title>Genomic and metabolic characterisation of spoilage-associated Pseudomonas species.</title>
        <authorList>
            <person name="Stanborough T."/>
            <person name="Fegan N."/>
            <person name="Powell S.M."/>
            <person name="Singh T."/>
            <person name="Tamplin M.L."/>
            <person name="Chandry P.S."/>
        </authorList>
    </citation>
    <scope>NUCLEOTIDE SEQUENCE [LARGE SCALE GENOMIC DNA]</scope>
    <source>
        <strain evidence="2 3">L1814</strain>
    </source>
</reference>
<keyword evidence="1" id="KW-1133">Transmembrane helix</keyword>
<sequence>MWKQIANLQGVRAPRHYYLLAQFFSGGADKVVDFKKNLNGIATRIKSTFSFLFLTLFVPIFLVCQIIEFNDDVIDGFQLTGLGVISGLIVPYVYFKMRRLIFNHKKSNPLDKLNYPQRKQIREAPYIYIISIFAGLVATTALNNCFSVAERTEQFRVAGFGTKHSGKSSYQYAVLISGDKKVIYRLSSRDKFEEKQLVAIRLKKGILGYWHP</sequence>
<protein>
    <submittedName>
        <fullName evidence="2">Uncharacterized protein</fullName>
    </submittedName>
</protein>
<name>A0ABX4GP44_9PSED</name>
<feature type="transmembrane region" description="Helical" evidence="1">
    <location>
        <begin position="51"/>
        <end position="70"/>
    </location>
</feature>
<keyword evidence="1" id="KW-0812">Transmembrane</keyword>
<evidence type="ECO:0000256" key="1">
    <source>
        <dbReference type="SAM" id="Phobius"/>
    </source>
</evidence>
<proteinExistence type="predicted"/>
<keyword evidence="3" id="KW-1185">Reference proteome</keyword>
<evidence type="ECO:0000313" key="3">
    <source>
        <dbReference type="Proteomes" id="UP000216897"/>
    </source>
</evidence>
<keyword evidence="1" id="KW-0472">Membrane</keyword>
<dbReference type="EMBL" id="NQKG01000005">
    <property type="protein sequence ID" value="OZY55841.1"/>
    <property type="molecule type" value="Genomic_DNA"/>
</dbReference>
<comment type="caution">
    <text evidence="2">The sequence shown here is derived from an EMBL/GenBank/DDBJ whole genome shotgun (WGS) entry which is preliminary data.</text>
</comment>
<dbReference type="RefSeq" id="WP_094987504.1">
    <property type="nucleotide sequence ID" value="NZ_JAAQXW010000001.1"/>
</dbReference>
<accession>A0ABX4GP44</accession>
<feature type="transmembrane region" description="Helical" evidence="1">
    <location>
        <begin position="125"/>
        <end position="142"/>
    </location>
</feature>
<gene>
    <name evidence="2" type="ORF">CJF38_08150</name>
</gene>
<dbReference type="Proteomes" id="UP000216897">
    <property type="component" value="Unassembled WGS sequence"/>
</dbReference>
<evidence type="ECO:0000313" key="2">
    <source>
        <dbReference type="EMBL" id="OZY55841.1"/>
    </source>
</evidence>
<organism evidence="2 3">
    <name type="scientific">Pseudomonas lundensis</name>
    <dbReference type="NCBI Taxonomy" id="86185"/>
    <lineage>
        <taxon>Bacteria</taxon>
        <taxon>Pseudomonadati</taxon>
        <taxon>Pseudomonadota</taxon>
        <taxon>Gammaproteobacteria</taxon>
        <taxon>Pseudomonadales</taxon>
        <taxon>Pseudomonadaceae</taxon>
        <taxon>Pseudomonas</taxon>
    </lineage>
</organism>